<evidence type="ECO:0000256" key="2">
    <source>
        <dbReference type="ARBA" id="ARBA00005992"/>
    </source>
</evidence>
<sequence>MYKVFLVIGILVCQLAVAGERLVADSVLVDKSERMLYLLRDGVKYQAYPIALGPRPRGHKQHAGDERTPEGRYILDFKTEKSDFYKAIHISYPNEQDIKRALENGASPGGSIMIHGMPSNTPLPPDQMQIFNWTDGCIGVTNEDMDQIWSAIKPGIPIVIVP</sequence>
<evidence type="ECO:0000256" key="6">
    <source>
        <dbReference type="ARBA" id="ARBA00023316"/>
    </source>
</evidence>
<evidence type="ECO:0000256" key="4">
    <source>
        <dbReference type="ARBA" id="ARBA00022960"/>
    </source>
</evidence>
<dbReference type="GO" id="GO:0071555">
    <property type="term" value="P:cell wall organization"/>
    <property type="evidence" value="ECO:0007669"/>
    <property type="project" value="UniProtKB-UniRule"/>
</dbReference>
<feature type="domain" description="L,D-TPase catalytic" evidence="8">
    <location>
        <begin position="25"/>
        <end position="161"/>
    </location>
</feature>
<dbReference type="Gene3D" id="2.40.440.10">
    <property type="entry name" value="L,D-transpeptidase catalytic domain-like"/>
    <property type="match status" value="1"/>
</dbReference>
<keyword evidence="5 7" id="KW-0573">Peptidoglycan synthesis</keyword>
<dbReference type="AlphaFoldDB" id="A0AAW8B1Y2"/>
<name>A0AAW8B1Y2_9GAMM</name>
<dbReference type="EMBL" id="JAUUUU010000002">
    <property type="protein sequence ID" value="MDP1520259.1"/>
    <property type="molecule type" value="Genomic_DNA"/>
</dbReference>
<evidence type="ECO:0000256" key="5">
    <source>
        <dbReference type="ARBA" id="ARBA00022984"/>
    </source>
</evidence>
<dbReference type="GO" id="GO:0004180">
    <property type="term" value="F:carboxypeptidase activity"/>
    <property type="evidence" value="ECO:0007669"/>
    <property type="project" value="UniProtKB-ARBA"/>
</dbReference>
<keyword evidence="10" id="KW-1185">Reference proteome</keyword>
<evidence type="ECO:0000313" key="9">
    <source>
        <dbReference type="EMBL" id="MDP1520259.1"/>
    </source>
</evidence>
<evidence type="ECO:0000256" key="7">
    <source>
        <dbReference type="PROSITE-ProRule" id="PRU01373"/>
    </source>
</evidence>
<dbReference type="Proteomes" id="UP001178354">
    <property type="component" value="Unassembled WGS sequence"/>
</dbReference>
<dbReference type="InterPro" id="IPR038063">
    <property type="entry name" value="Transpep_catalytic_dom"/>
</dbReference>
<dbReference type="PANTHER" id="PTHR36699">
    <property type="entry name" value="LD-TRANSPEPTIDASE"/>
    <property type="match status" value="1"/>
</dbReference>
<dbReference type="GO" id="GO:0008360">
    <property type="term" value="P:regulation of cell shape"/>
    <property type="evidence" value="ECO:0007669"/>
    <property type="project" value="UniProtKB-UniRule"/>
</dbReference>
<reference evidence="9" key="1">
    <citation type="journal article" date="2010" name="Int. J. Syst. Evol. Microbiol.">
        <title>Porticoccus litoralis gen. nov., sp. nov., a gammaproteobacterium isolated from the Yellow Sea.</title>
        <authorList>
            <person name="Oh H.M."/>
            <person name="Kim H."/>
            <person name="Kim K.M."/>
            <person name="Min G.S."/>
            <person name="Cho J.C."/>
        </authorList>
    </citation>
    <scope>NUCLEOTIDE SEQUENCE</scope>
    <source>
        <strain evidence="9">DSM 25064</strain>
    </source>
</reference>
<feature type="active site" description="Nucleophile" evidence="7">
    <location>
        <position position="137"/>
    </location>
</feature>
<dbReference type="CDD" id="cd16913">
    <property type="entry name" value="YkuD_like"/>
    <property type="match status" value="1"/>
</dbReference>
<comment type="caution">
    <text evidence="9">The sequence shown here is derived from an EMBL/GenBank/DDBJ whole genome shotgun (WGS) entry which is preliminary data.</text>
</comment>
<comment type="pathway">
    <text evidence="1 7">Cell wall biogenesis; peptidoglycan biosynthesis.</text>
</comment>
<dbReference type="GO" id="GO:0016740">
    <property type="term" value="F:transferase activity"/>
    <property type="evidence" value="ECO:0007669"/>
    <property type="project" value="UniProtKB-KW"/>
</dbReference>
<keyword evidence="4 7" id="KW-0133">Cell shape</keyword>
<dbReference type="PANTHER" id="PTHR36699:SF1">
    <property type="entry name" value="L,D-TRANSPEPTIDASE YAFK-RELATED"/>
    <property type="match status" value="1"/>
</dbReference>
<accession>A0AAW8B1Y2</accession>
<dbReference type="GO" id="GO:0009252">
    <property type="term" value="P:peptidoglycan biosynthetic process"/>
    <property type="evidence" value="ECO:0007669"/>
    <property type="project" value="UniProtKB-KW"/>
</dbReference>
<keyword evidence="6 7" id="KW-0961">Cell wall biogenesis/degradation</keyword>
<feature type="active site" description="Proton donor/acceptor" evidence="7">
    <location>
        <position position="115"/>
    </location>
</feature>
<dbReference type="RefSeq" id="WP_305169825.1">
    <property type="nucleotide sequence ID" value="NZ_JAUUUU010000002.1"/>
</dbReference>
<evidence type="ECO:0000259" key="8">
    <source>
        <dbReference type="PROSITE" id="PS52029"/>
    </source>
</evidence>
<dbReference type="InterPro" id="IPR005490">
    <property type="entry name" value="LD_TPept_cat_dom"/>
</dbReference>
<evidence type="ECO:0000256" key="1">
    <source>
        <dbReference type="ARBA" id="ARBA00004752"/>
    </source>
</evidence>
<comment type="similarity">
    <text evidence="2">Belongs to the YkuD family.</text>
</comment>
<dbReference type="Pfam" id="PF03734">
    <property type="entry name" value="YkuD"/>
    <property type="match status" value="1"/>
</dbReference>
<proteinExistence type="inferred from homology"/>
<organism evidence="9 10">
    <name type="scientific">Porticoccus litoralis</name>
    <dbReference type="NCBI Taxonomy" id="434086"/>
    <lineage>
        <taxon>Bacteria</taxon>
        <taxon>Pseudomonadati</taxon>
        <taxon>Pseudomonadota</taxon>
        <taxon>Gammaproteobacteria</taxon>
        <taxon>Cellvibrionales</taxon>
        <taxon>Porticoccaceae</taxon>
        <taxon>Porticoccus</taxon>
    </lineage>
</organism>
<reference evidence="9" key="2">
    <citation type="submission" date="2023-08" db="EMBL/GenBank/DDBJ databases">
        <authorList>
            <person name="Luo J."/>
        </authorList>
    </citation>
    <scope>NUCLEOTIDE SEQUENCE</scope>
    <source>
        <strain evidence="9">DSM 25064</strain>
    </source>
</reference>
<dbReference type="SUPFAM" id="SSF141523">
    <property type="entry name" value="L,D-transpeptidase catalytic domain-like"/>
    <property type="match status" value="1"/>
</dbReference>
<dbReference type="PROSITE" id="PS52029">
    <property type="entry name" value="LD_TPASE"/>
    <property type="match status" value="1"/>
</dbReference>
<keyword evidence="3" id="KW-0808">Transferase</keyword>
<evidence type="ECO:0000313" key="10">
    <source>
        <dbReference type="Proteomes" id="UP001178354"/>
    </source>
</evidence>
<gene>
    <name evidence="9" type="ORF">Q8A57_04680</name>
</gene>
<evidence type="ECO:0000256" key="3">
    <source>
        <dbReference type="ARBA" id="ARBA00022679"/>
    </source>
</evidence>
<protein>
    <submittedName>
        <fullName evidence="9">L,D-transpeptidase family protein</fullName>
    </submittedName>
</protein>